<organism evidence="1">
    <name type="scientific">Anguilla anguilla</name>
    <name type="common">European freshwater eel</name>
    <name type="synonym">Muraena anguilla</name>
    <dbReference type="NCBI Taxonomy" id="7936"/>
    <lineage>
        <taxon>Eukaryota</taxon>
        <taxon>Metazoa</taxon>
        <taxon>Chordata</taxon>
        <taxon>Craniata</taxon>
        <taxon>Vertebrata</taxon>
        <taxon>Euteleostomi</taxon>
        <taxon>Actinopterygii</taxon>
        <taxon>Neopterygii</taxon>
        <taxon>Teleostei</taxon>
        <taxon>Anguilliformes</taxon>
        <taxon>Anguillidae</taxon>
        <taxon>Anguilla</taxon>
    </lineage>
</organism>
<reference evidence="1" key="1">
    <citation type="submission" date="2014-11" db="EMBL/GenBank/DDBJ databases">
        <authorList>
            <person name="Amaro Gonzalez C."/>
        </authorList>
    </citation>
    <scope>NUCLEOTIDE SEQUENCE</scope>
</reference>
<dbReference type="EMBL" id="GBXM01047513">
    <property type="protein sequence ID" value="JAH61064.1"/>
    <property type="molecule type" value="Transcribed_RNA"/>
</dbReference>
<sequence>MEQEQQLCESHKPDLIWVRERRQGTVRALPLSYEVCSYKHMYRTEPRSKD</sequence>
<name>A0A0E9U568_ANGAN</name>
<proteinExistence type="predicted"/>
<protein>
    <submittedName>
        <fullName evidence="1">Uncharacterized protein</fullName>
    </submittedName>
</protein>
<reference evidence="1" key="2">
    <citation type="journal article" date="2015" name="Fish Shellfish Immunol.">
        <title>Early steps in the European eel (Anguilla anguilla)-Vibrio vulnificus interaction in the gills: Role of the RtxA13 toxin.</title>
        <authorList>
            <person name="Callol A."/>
            <person name="Pajuelo D."/>
            <person name="Ebbesson L."/>
            <person name="Teles M."/>
            <person name="MacKenzie S."/>
            <person name="Amaro C."/>
        </authorList>
    </citation>
    <scope>NUCLEOTIDE SEQUENCE</scope>
</reference>
<dbReference type="AlphaFoldDB" id="A0A0E9U568"/>
<accession>A0A0E9U568</accession>
<evidence type="ECO:0000313" key="1">
    <source>
        <dbReference type="EMBL" id="JAH61064.1"/>
    </source>
</evidence>